<dbReference type="PANTHER" id="PTHR22916:SF3">
    <property type="entry name" value="UDP-GLCNAC:BETAGAL BETA-1,3-N-ACETYLGLUCOSAMINYLTRANSFERASE-LIKE PROTEIN 1"/>
    <property type="match status" value="1"/>
</dbReference>
<proteinExistence type="predicted"/>
<reference evidence="2" key="2">
    <citation type="journal article" date="2021" name="PeerJ">
        <title>Extensive microbial diversity within the chicken gut microbiome revealed by metagenomics and culture.</title>
        <authorList>
            <person name="Gilroy R."/>
            <person name="Ravi A."/>
            <person name="Getino M."/>
            <person name="Pursley I."/>
            <person name="Horton D.L."/>
            <person name="Alikhan N.F."/>
            <person name="Baker D."/>
            <person name="Gharbi K."/>
            <person name="Hall N."/>
            <person name="Watson M."/>
            <person name="Adriaenssens E.M."/>
            <person name="Foster-Nyarko E."/>
            <person name="Jarju S."/>
            <person name="Secka A."/>
            <person name="Antonio M."/>
            <person name="Oren A."/>
            <person name="Chaudhuri R.R."/>
            <person name="La Ragione R."/>
            <person name="Hildebrand F."/>
            <person name="Pallen M.J."/>
        </authorList>
    </citation>
    <scope>NUCLEOTIDE SEQUENCE</scope>
    <source>
        <strain evidence="2">ChiSxjej2B14-6234</strain>
    </source>
</reference>
<reference evidence="2" key="1">
    <citation type="submission" date="2020-10" db="EMBL/GenBank/DDBJ databases">
        <authorList>
            <person name="Gilroy R."/>
        </authorList>
    </citation>
    <scope>NUCLEOTIDE SEQUENCE</scope>
    <source>
        <strain evidence="2">ChiSxjej2B14-6234</strain>
    </source>
</reference>
<dbReference type="EMBL" id="DVFJ01000038">
    <property type="protein sequence ID" value="HIQ72751.1"/>
    <property type="molecule type" value="Genomic_DNA"/>
</dbReference>
<feature type="domain" description="Glycosyltransferase 2-like" evidence="1">
    <location>
        <begin position="4"/>
        <end position="128"/>
    </location>
</feature>
<accession>A0A9D0ZCK7</accession>
<dbReference type="InterPro" id="IPR001173">
    <property type="entry name" value="Glyco_trans_2-like"/>
</dbReference>
<dbReference type="AlphaFoldDB" id="A0A9D0ZCK7"/>
<comment type="caution">
    <text evidence="2">The sequence shown here is derived from an EMBL/GenBank/DDBJ whole genome shotgun (WGS) entry which is preliminary data.</text>
</comment>
<evidence type="ECO:0000313" key="2">
    <source>
        <dbReference type="EMBL" id="HIQ72751.1"/>
    </source>
</evidence>
<gene>
    <name evidence="2" type="ORF">IAB73_11150</name>
</gene>
<dbReference type="PANTHER" id="PTHR22916">
    <property type="entry name" value="GLYCOSYLTRANSFERASE"/>
    <property type="match status" value="1"/>
</dbReference>
<dbReference type="Proteomes" id="UP000886887">
    <property type="component" value="Unassembled WGS sequence"/>
</dbReference>
<evidence type="ECO:0000313" key="3">
    <source>
        <dbReference type="Proteomes" id="UP000886887"/>
    </source>
</evidence>
<dbReference type="CDD" id="cd00761">
    <property type="entry name" value="Glyco_tranf_GTA_type"/>
    <property type="match status" value="1"/>
</dbReference>
<dbReference type="InterPro" id="IPR029044">
    <property type="entry name" value="Nucleotide-diphossugar_trans"/>
</dbReference>
<evidence type="ECO:0000259" key="1">
    <source>
        <dbReference type="Pfam" id="PF00535"/>
    </source>
</evidence>
<name>A0A9D0ZCK7_9FIRM</name>
<sequence>MLLSIIVPFYGVERYIAACLEPLCALPAGRVEVLLVDDRGPDGSRAIADAFCARCPSMRVIERTQNGGLSAARNTGLDAARGEYVFFLDSDDVPEADSLLPLCERMAREELDVIKARFAPFDDDTGAALPAPVPPPCDAMAGDALFARQCRAEVYEPMVWQCIYRRAFLEAHGLRMAEGLLFEDELFQTPALLLAGRAAMSDRTLVRYRQREGSIMRSFARSAAWCASYLEVCRRLSALADGLADTPGRVMLRRRVGQIALSVGKNIPAYGLAGDVRREAVAFLRAHRRELSGFALRSEDASVRRQGILLRASPALFLRLYARLTGR</sequence>
<dbReference type="Gene3D" id="3.90.550.10">
    <property type="entry name" value="Spore Coat Polysaccharide Biosynthesis Protein SpsA, Chain A"/>
    <property type="match status" value="1"/>
</dbReference>
<protein>
    <submittedName>
        <fullName evidence="2">Glycosyltransferase family 2 protein</fullName>
    </submittedName>
</protein>
<dbReference type="SUPFAM" id="SSF53448">
    <property type="entry name" value="Nucleotide-diphospho-sugar transferases"/>
    <property type="match status" value="1"/>
</dbReference>
<dbReference type="Pfam" id="PF00535">
    <property type="entry name" value="Glycos_transf_2"/>
    <property type="match status" value="1"/>
</dbReference>
<organism evidence="2 3">
    <name type="scientific">Candidatus Onthenecus intestinigallinarum</name>
    <dbReference type="NCBI Taxonomy" id="2840875"/>
    <lineage>
        <taxon>Bacteria</taxon>
        <taxon>Bacillati</taxon>
        <taxon>Bacillota</taxon>
        <taxon>Clostridia</taxon>
        <taxon>Eubacteriales</taxon>
        <taxon>Candidatus Onthenecus</taxon>
    </lineage>
</organism>
<dbReference type="GO" id="GO:0016758">
    <property type="term" value="F:hexosyltransferase activity"/>
    <property type="evidence" value="ECO:0007669"/>
    <property type="project" value="UniProtKB-ARBA"/>
</dbReference>